<accession>A0A1I6HZ56</accession>
<dbReference type="SUPFAM" id="SSF51735">
    <property type="entry name" value="NAD(P)-binding Rossmann-fold domains"/>
    <property type="match status" value="1"/>
</dbReference>
<dbReference type="InterPro" id="IPR051783">
    <property type="entry name" value="NAD(P)-dependent_oxidoreduct"/>
</dbReference>
<name>A0A1I6HZ56_9EURY</name>
<dbReference type="PANTHER" id="PTHR48079">
    <property type="entry name" value="PROTEIN YEEZ"/>
    <property type="match status" value="1"/>
</dbReference>
<dbReference type="Gene3D" id="3.40.50.720">
    <property type="entry name" value="NAD(P)-binding Rossmann-like Domain"/>
    <property type="match status" value="1"/>
</dbReference>
<evidence type="ECO:0000313" key="4">
    <source>
        <dbReference type="Proteomes" id="UP000243250"/>
    </source>
</evidence>
<dbReference type="STRING" id="555875.SAMN04488124_2607"/>
<dbReference type="GO" id="GO:0004029">
    <property type="term" value="F:aldehyde dehydrogenase (NAD+) activity"/>
    <property type="evidence" value="ECO:0007669"/>
    <property type="project" value="TreeGrafter"/>
</dbReference>
<evidence type="ECO:0000259" key="2">
    <source>
        <dbReference type="Pfam" id="PF01370"/>
    </source>
</evidence>
<keyword evidence="4" id="KW-1185">Reference proteome</keyword>
<dbReference type="GO" id="GO:0005737">
    <property type="term" value="C:cytoplasm"/>
    <property type="evidence" value="ECO:0007669"/>
    <property type="project" value="TreeGrafter"/>
</dbReference>
<dbReference type="InterPro" id="IPR001509">
    <property type="entry name" value="Epimerase_deHydtase"/>
</dbReference>
<dbReference type="RefSeq" id="WP_089881637.1">
    <property type="nucleotide sequence ID" value="NZ_FOYS01000004.1"/>
</dbReference>
<gene>
    <name evidence="3" type="ORF">SAMN04488124_2607</name>
</gene>
<organism evidence="3 4">
    <name type="scientific">Halogeometricum limi</name>
    <dbReference type="NCBI Taxonomy" id="555875"/>
    <lineage>
        <taxon>Archaea</taxon>
        <taxon>Methanobacteriati</taxon>
        <taxon>Methanobacteriota</taxon>
        <taxon>Stenosarchaea group</taxon>
        <taxon>Halobacteria</taxon>
        <taxon>Halobacteriales</taxon>
        <taxon>Haloferacaceae</taxon>
        <taxon>Halogeometricum</taxon>
    </lineage>
</organism>
<dbReference type="Pfam" id="PF01370">
    <property type="entry name" value="Epimerase"/>
    <property type="match status" value="1"/>
</dbReference>
<dbReference type="PANTHER" id="PTHR48079:SF6">
    <property type="entry name" value="NAD(P)-BINDING DOMAIN-CONTAINING PROTEIN-RELATED"/>
    <property type="match status" value="1"/>
</dbReference>
<dbReference type="AlphaFoldDB" id="A0A1I6HZ56"/>
<protein>
    <submittedName>
        <fullName evidence="3">Dihydroflavonol-4-reductase</fullName>
    </submittedName>
</protein>
<sequence>MKAFVTGSTGLLGNALVRRLEAEGHEVTALVRSPEKAERILGDTDARIVVGDVTDVGEFADELRGHDVLFHAAAYFREYYGVGDHTARLRAVNVDATVDLLVAAEEAGVGRAVHVSSSGTVGPRRDGSPSDESDCIDPTETENYYFRSKVLAERAVEQFLDEHEMDVVMVLPGVMVGPGDAAPTVMGRVVLDLVAGRVFAIPEGGLSFVDVRDVAEATVAAAERGARGERYVVGGRYRTMAEFAATVGRLTGVRAPRRVLPYRVGLAVGLASELAARVRGGDPLVSRAAVHSVHEGVELSSAKAKRELGVTFRPLEETLRDEVEWFREHGYLDAATAAHPSGQTTAVR</sequence>
<feature type="compositionally biased region" description="Acidic residues" evidence="1">
    <location>
        <begin position="129"/>
        <end position="138"/>
    </location>
</feature>
<dbReference type="InterPro" id="IPR036291">
    <property type="entry name" value="NAD(P)-bd_dom_sf"/>
</dbReference>
<evidence type="ECO:0000313" key="3">
    <source>
        <dbReference type="EMBL" id="SFR59490.1"/>
    </source>
</evidence>
<feature type="region of interest" description="Disordered" evidence="1">
    <location>
        <begin position="114"/>
        <end position="138"/>
    </location>
</feature>
<dbReference type="EMBL" id="FOYS01000004">
    <property type="protein sequence ID" value="SFR59490.1"/>
    <property type="molecule type" value="Genomic_DNA"/>
</dbReference>
<feature type="domain" description="NAD-dependent epimerase/dehydratase" evidence="2">
    <location>
        <begin position="4"/>
        <end position="234"/>
    </location>
</feature>
<proteinExistence type="predicted"/>
<evidence type="ECO:0000256" key="1">
    <source>
        <dbReference type="SAM" id="MobiDB-lite"/>
    </source>
</evidence>
<reference evidence="4" key="1">
    <citation type="submission" date="2016-10" db="EMBL/GenBank/DDBJ databases">
        <authorList>
            <person name="Varghese N."/>
            <person name="Submissions S."/>
        </authorList>
    </citation>
    <scope>NUCLEOTIDE SEQUENCE [LARGE SCALE GENOMIC DNA]</scope>
    <source>
        <strain evidence="4">CGMCC 1.8711</strain>
    </source>
</reference>
<dbReference type="Proteomes" id="UP000243250">
    <property type="component" value="Unassembled WGS sequence"/>
</dbReference>
<dbReference type="OrthoDB" id="206077at2157"/>